<accession>A0A815YAY3</accession>
<keyword evidence="4" id="KW-1185">Reference proteome</keyword>
<evidence type="ECO:0000313" key="2">
    <source>
        <dbReference type="EMBL" id="CAF1680136.1"/>
    </source>
</evidence>
<dbReference type="Proteomes" id="UP000663870">
    <property type="component" value="Unassembled WGS sequence"/>
</dbReference>
<gene>
    <name evidence="2" type="ORF">JXQ802_LOCUS59028</name>
    <name evidence="1" type="ORF">PYM288_LOCUS42375</name>
</gene>
<evidence type="ECO:0000313" key="4">
    <source>
        <dbReference type="Proteomes" id="UP000663870"/>
    </source>
</evidence>
<protein>
    <submittedName>
        <fullName evidence="1">Uncharacterized protein</fullName>
    </submittedName>
</protein>
<proteinExistence type="predicted"/>
<dbReference type="EMBL" id="CAJNOL010017945">
    <property type="protein sequence ID" value="CAF1680136.1"/>
    <property type="molecule type" value="Genomic_DNA"/>
</dbReference>
<feature type="non-terminal residue" evidence="1">
    <location>
        <position position="1"/>
    </location>
</feature>
<dbReference type="AlphaFoldDB" id="A0A815YAY3"/>
<name>A0A815YAY3_9BILA</name>
<organism evidence="1 3">
    <name type="scientific">Rotaria sordida</name>
    <dbReference type="NCBI Taxonomy" id="392033"/>
    <lineage>
        <taxon>Eukaryota</taxon>
        <taxon>Metazoa</taxon>
        <taxon>Spiralia</taxon>
        <taxon>Gnathifera</taxon>
        <taxon>Rotifera</taxon>
        <taxon>Eurotatoria</taxon>
        <taxon>Bdelloidea</taxon>
        <taxon>Philodinida</taxon>
        <taxon>Philodinidae</taxon>
        <taxon>Rotaria</taxon>
    </lineage>
</organism>
<dbReference type="Proteomes" id="UP000663854">
    <property type="component" value="Unassembled WGS sequence"/>
</dbReference>
<evidence type="ECO:0000313" key="3">
    <source>
        <dbReference type="Proteomes" id="UP000663854"/>
    </source>
</evidence>
<comment type="caution">
    <text evidence="1">The sequence shown here is derived from an EMBL/GenBank/DDBJ whole genome shotgun (WGS) entry which is preliminary data.</text>
</comment>
<sequence length="45" mass="5155">TTTTTLPSTLSSLLIRENKFTTMSLQRVEMDDVLHQMNNNIDSEQ</sequence>
<dbReference type="EMBL" id="CAJNOH010016000">
    <property type="protein sequence ID" value="CAF1568112.1"/>
    <property type="molecule type" value="Genomic_DNA"/>
</dbReference>
<evidence type="ECO:0000313" key="1">
    <source>
        <dbReference type="EMBL" id="CAF1568112.1"/>
    </source>
</evidence>
<reference evidence="1" key="1">
    <citation type="submission" date="2021-02" db="EMBL/GenBank/DDBJ databases">
        <authorList>
            <person name="Nowell W R."/>
        </authorList>
    </citation>
    <scope>NUCLEOTIDE SEQUENCE</scope>
</reference>